<dbReference type="Proteomes" id="UP000018227">
    <property type="component" value="Unassembled WGS sequence"/>
</dbReference>
<evidence type="ECO:0000313" key="2">
    <source>
        <dbReference type="Proteomes" id="UP000018227"/>
    </source>
</evidence>
<dbReference type="HOGENOM" id="CLU_2951811_0_0_9"/>
<name>V2Y5J5_9FIRM</name>
<sequence>MRQTSLPRAVHPSGKFLFNRKFQRKILLSKKACFRFPETDYVTIFTLPDKYTPYKFVLG</sequence>
<protein>
    <submittedName>
        <fullName evidence="1">Uncharacterized protein</fullName>
    </submittedName>
</protein>
<evidence type="ECO:0000313" key="1">
    <source>
        <dbReference type="EMBL" id="ESL04208.1"/>
    </source>
</evidence>
<dbReference type="AlphaFoldDB" id="V2Y5J5"/>
<keyword evidence="2" id="KW-1185">Reference proteome</keyword>
<accession>V2Y5J5</accession>
<gene>
    <name evidence="1" type="ORF">GCWU0000282_000556</name>
</gene>
<proteinExistence type="predicted"/>
<reference evidence="1 2" key="1">
    <citation type="submission" date="2013-06" db="EMBL/GenBank/DDBJ databases">
        <authorList>
            <person name="Weinstock G."/>
            <person name="Sodergren E."/>
            <person name="Clifton S."/>
            <person name="Fulton L."/>
            <person name="Fulton B."/>
            <person name="Courtney L."/>
            <person name="Fronick C."/>
            <person name="Harrison M."/>
            <person name="Strong C."/>
            <person name="Farmer C."/>
            <person name="Delahaunty K."/>
            <person name="Markovic C."/>
            <person name="Hall O."/>
            <person name="Minx P."/>
            <person name="Tomlinson C."/>
            <person name="Mitreva M."/>
            <person name="Nelson J."/>
            <person name="Hou S."/>
            <person name="Wollam A."/>
            <person name="Pepin K.H."/>
            <person name="Johnson M."/>
            <person name="Bhonagiri V."/>
            <person name="Nash W.E."/>
            <person name="Warren W."/>
            <person name="Chinwalla A."/>
            <person name="Mardis E.R."/>
            <person name="Wilson R.K."/>
        </authorList>
    </citation>
    <scope>NUCLEOTIDE SEQUENCE [LARGE SCALE GENOMIC DNA]</scope>
    <source>
        <strain evidence="1 2">ATCC 51271</strain>
    </source>
</reference>
<dbReference type="EMBL" id="ACIL03000005">
    <property type="protein sequence ID" value="ESL04208.1"/>
    <property type="molecule type" value="Genomic_DNA"/>
</dbReference>
<organism evidence="1 2">
    <name type="scientific">Catonella morbi ATCC 51271</name>
    <dbReference type="NCBI Taxonomy" id="592026"/>
    <lineage>
        <taxon>Bacteria</taxon>
        <taxon>Bacillati</taxon>
        <taxon>Bacillota</taxon>
        <taxon>Clostridia</taxon>
        <taxon>Lachnospirales</taxon>
        <taxon>Lachnospiraceae</taxon>
        <taxon>Catonella</taxon>
    </lineage>
</organism>
<comment type="caution">
    <text evidence="1">The sequence shown here is derived from an EMBL/GenBank/DDBJ whole genome shotgun (WGS) entry which is preliminary data.</text>
</comment>